<organism evidence="1 2">
    <name type="scientific">Larinioides sclopetarius</name>
    <dbReference type="NCBI Taxonomy" id="280406"/>
    <lineage>
        <taxon>Eukaryota</taxon>
        <taxon>Metazoa</taxon>
        <taxon>Ecdysozoa</taxon>
        <taxon>Arthropoda</taxon>
        <taxon>Chelicerata</taxon>
        <taxon>Arachnida</taxon>
        <taxon>Araneae</taxon>
        <taxon>Araneomorphae</taxon>
        <taxon>Entelegynae</taxon>
        <taxon>Araneoidea</taxon>
        <taxon>Araneidae</taxon>
        <taxon>Larinioides</taxon>
    </lineage>
</organism>
<proteinExistence type="predicted"/>
<dbReference type="Proteomes" id="UP001497382">
    <property type="component" value="Unassembled WGS sequence"/>
</dbReference>
<name>A0AAV2BEA8_9ARAC</name>
<protein>
    <submittedName>
        <fullName evidence="1">Uncharacterized protein</fullName>
    </submittedName>
</protein>
<accession>A0AAV2BEA8</accession>
<keyword evidence="2" id="KW-1185">Reference proteome</keyword>
<evidence type="ECO:0000313" key="2">
    <source>
        <dbReference type="Proteomes" id="UP001497382"/>
    </source>
</evidence>
<gene>
    <name evidence="1" type="ORF">LARSCL_LOCUS18780</name>
</gene>
<dbReference type="AlphaFoldDB" id="A0AAV2BEA8"/>
<reference evidence="1 2" key="1">
    <citation type="submission" date="2024-04" db="EMBL/GenBank/DDBJ databases">
        <authorList>
            <person name="Rising A."/>
            <person name="Reimegard J."/>
            <person name="Sonavane S."/>
            <person name="Akerstrom W."/>
            <person name="Nylinder S."/>
            <person name="Hedman E."/>
            <person name="Kallberg Y."/>
        </authorList>
    </citation>
    <scope>NUCLEOTIDE SEQUENCE [LARGE SCALE GENOMIC DNA]</scope>
</reference>
<comment type="caution">
    <text evidence="1">The sequence shown here is derived from an EMBL/GenBank/DDBJ whole genome shotgun (WGS) entry which is preliminary data.</text>
</comment>
<sequence>MTKFGRKFQIQFSFKKKILIIWRMTLTLQ</sequence>
<dbReference type="EMBL" id="CAXIEN010000349">
    <property type="protein sequence ID" value="CAL1294565.1"/>
    <property type="molecule type" value="Genomic_DNA"/>
</dbReference>
<evidence type="ECO:0000313" key="1">
    <source>
        <dbReference type="EMBL" id="CAL1294565.1"/>
    </source>
</evidence>